<dbReference type="OrthoDB" id="112297at2759"/>
<evidence type="ECO:0000313" key="2">
    <source>
        <dbReference type="EMBL" id="GMF28544.1"/>
    </source>
</evidence>
<sequence>MQRTNRLLLDELEHSRRMTKSQGESVLNLHEQVEAARQQKRKLEEEYVAKLRRFNEESQQQMELDQRAIRLRTVGWWRTGRVTRLAWLSKTTDFGKRLQV</sequence>
<organism evidence="2 3">
    <name type="scientific">Phytophthora lilii</name>
    <dbReference type="NCBI Taxonomy" id="2077276"/>
    <lineage>
        <taxon>Eukaryota</taxon>
        <taxon>Sar</taxon>
        <taxon>Stramenopiles</taxon>
        <taxon>Oomycota</taxon>
        <taxon>Peronosporomycetes</taxon>
        <taxon>Peronosporales</taxon>
        <taxon>Peronosporaceae</taxon>
        <taxon>Phytophthora</taxon>
    </lineage>
</organism>
<dbReference type="EMBL" id="BSXW01000719">
    <property type="protein sequence ID" value="GMF28544.1"/>
    <property type="molecule type" value="Genomic_DNA"/>
</dbReference>
<feature type="coiled-coil region" evidence="1">
    <location>
        <begin position="26"/>
        <end position="60"/>
    </location>
</feature>
<keyword evidence="1" id="KW-0175">Coiled coil</keyword>
<evidence type="ECO:0000313" key="3">
    <source>
        <dbReference type="Proteomes" id="UP001165083"/>
    </source>
</evidence>
<comment type="caution">
    <text evidence="2">The sequence shown here is derived from an EMBL/GenBank/DDBJ whole genome shotgun (WGS) entry which is preliminary data.</text>
</comment>
<dbReference type="AlphaFoldDB" id="A0A9W6U8X3"/>
<gene>
    <name evidence="2" type="ORF">Plil01_001203200</name>
</gene>
<reference evidence="2" key="1">
    <citation type="submission" date="2023-04" db="EMBL/GenBank/DDBJ databases">
        <title>Phytophthora lilii NBRC 32176.</title>
        <authorList>
            <person name="Ichikawa N."/>
            <person name="Sato H."/>
            <person name="Tonouchi N."/>
        </authorList>
    </citation>
    <scope>NUCLEOTIDE SEQUENCE</scope>
    <source>
        <strain evidence="2">NBRC 32176</strain>
    </source>
</reference>
<keyword evidence="3" id="KW-1185">Reference proteome</keyword>
<evidence type="ECO:0000256" key="1">
    <source>
        <dbReference type="SAM" id="Coils"/>
    </source>
</evidence>
<name>A0A9W6U8X3_9STRA</name>
<proteinExistence type="predicted"/>
<protein>
    <submittedName>
        <fullName evidence="2">Unnamed protein product</fullName>
    </submittedName>
</protein>
<dbReference type="Proteomes" id="UP001165083">
    <property type="component" value="Unassembled WGS sequence"/>
</dbReference>
<accession>A0A9W6U8X3</accession>